<dbReference type="Gene3D" id="1.10.1420.10">
    <property type="match status" value="2"/>
</dbReference>
<dbReference type="InterPro" id="IPR007696">
    <property type="entry name" value="DNA_mismatch_repair_MutS_core"/>
</dbReference>
<dbReference type="SUPFAM" id="SSF55271">
    <property type="entry name" value="DNA repair protein MutS, domain I"/>
    <property type="match status" value="1"/>
</dbReference>
<dbReference type="FunFam" id="1.10.1420.10:FF:000005">
    <property type="entry name" value="DNA mismatch repair protein"/>
    <property type="match status" value="1"/>
</dbReference>
<keyword evidence="10" id="KW-1185">Reference proteome</keyword>
<dbReference type="Pfam" id="PF00488">
    <property type="entry name" value="MutS_V"/>
    <property type="match status" value="1"/>
</dbReference>
<dbReference type="SMART" id="SM00534">
    <property type="entry name" value="MUTSac"/>
    <property type="match status" value="1"/>
</dbReference>
<dbReference type="GO" id="GO:0032301">
    <property type="term" value="C:MutSalpha complex"/>
    <property type="evidence" value="ECO:0007669"/>
    <property type="project" value="TreeGrafter"/>
</dbReference>
<sequence>MVISDDTLEDEKENDKKGKENAANHPDACSHFDTLKFKNTSMLSIASVFDETKFMAAAVDPLYGENDPALCDRFTTRDGDQNDDADDAQPERYSFLVQVLDENKRPPSDPNYDCRTLFIPSSAYARFTPFERQYWDIKKKFFDAVVFFKKGKFYELYENDADIAASRFDLKVTDRVNMKMAGVPEASLELWIQKFIDCGHKVAVVKQLENQIGKEIRKKSSDHEKLPKGAEDSSIIRREVAYVLTSATVTDPQMMNSDFSTFVMSLNYESSNGAIAMLSTVFIDVSTSSVFYCKFEDDARRYYLETLLLQIKPKEILLQKDAVSPCLALFIQKLLPSTSLIYLKQEDEFYSTERCINELEKGGYFKSIVKATTEGKHILSTSYPASFDALIADAMLTSAFGAILYYLRYLHIDQTIIPCIKVASYDLFPKSASSKIGQISTICHPILGLDGSSLVNLEIFQNSVDGSSCGTLFDALDNCMTPMGRRKLRHWLAHPLTSVSMIKERQDSISLFCKPGSSLDKFISSYLKGQPDIERLISRARSKQSRLKEYVLLLDSLAVLISFLGNLKCNVEKLLVPVDVCLKKSSKIFKLVFENSLDLEHLESLLTHLRNSFDRKSALEQGELKLNPGKHSDPAYISIENKVSAVEKRLDSYASQMKKELKCGEIRFKDIGNAIYQLEVPSKYCNNLPKDFLLMSKTKTVQRYWTPLIKENVKELEQARELRSSYLSNLLTLFLDQFNENHQSWQAITEIISEIDCLYSLFKFKENRLPISCAPELVASPTSFFHANDLGMYIRQVSLANDFITNDIFLGRHCSDSGDTHPQAVILTGPNMGGKSTLLRQICLCVILAQLGSFVPATSLKMSVFDRIFTRIGAQDNILAGKSTFKVELEETSRILNEATPLSLVILDELGRGTSTLDGHAVAYSVFHGLISRIGCLSLFSTHYRLLTSDFISFIKKTIPKPLGLWHMSCMIDEHTRDVTFLYKLSHGVCPKSYGMNVARLAGIPESVHAPPSYSFRLLRGHIRFLNSIASLSQKR</sequence>
<dbReference type="Gene3D" id="3.30.420.110">
    <property type="entry name" value="MutS, connector domain"/>
    <property type="match status" value="1"/>
</dbReference>
<dbReference type="Gene3D" id="3.40.50.300">
    <property type="entry name" value="P-loop containing nucleotide triphosphate hydrolases"/>
    <property type="match status" value="1"/>
</dbReference>
<keyword evidence="4" id="KW-0067">ATP-binding</keyword>
<dbReference type="PANTHER" id="PTHR11361">
    <property type="entry name" value="DNA MISMATCH REPAIR PROTEIN MUTS FAMILY MEMBER"/>
    <property type="match status" value="1"/>
</dbReference>
<dbReference type="InterPro" id="IPR007695">
    <property type="entry name" value="DNA_mismatch_repair_MutS-lik_N"/>
</dbReference>
<comment type="caution">
    <text evidence="9">The sequence shown here is derived from an EMBL/GenBank/DDBJ whole genome shotgun (WGS) entry which is preliminary data.</text>
</comment>
<dbReference type="GO" id="GO:0140664">
    <property type="term" value="F:ATP-dependent DNA damage sensor activity"/>
    <property type="evidence" value="ECO:0007669"/>
    <property type="project" value="InterPro"/>
</dbReference>
<evidence type="ECO:0000256" key="7">
    <source>
        <dbReference type="SAM" id="MobiDB-lite"/>
    </source>
</evidence>
<dbReference type="AlphaFoldDB" id="A0A098VTH5"/>
<evidence type="ECO:0000256" key="6">
    <source>
        <dbReference type="RuleBase" id="RU003756"/>
    </source>
</evidence>
<feature type="compositionally biased region" description="Acidic residues" evidence="7">
    <location>
        <begin position="1"/>
        <end position="12"/>
    </location>
</feature>
<reference evidence="9 10" key="1">
    <citation type="submission" date="2014-04" db="EMBL/GenBank/DDBJ databases">
        <title>A new species of microsporidia sheds light on the evolution of extreme parasitism.</title>
        <authorList>
            <person name="Haag K.L."/>
            <person name="James T.Y."/>
            <person name="Larsson R."/>
            <person name="Schaer T.M."/>
            <person name="Refardt D."/>
            <person name="Pombert J.-F."/>
            <person name="Ebert D."/>
        </authorList>
    </citation>
    <scope>NUCLEOTIDE SEQUENCE [LARGE SCALE GENOMIC DNA]</scope>
    <source>
        <strain evidence="9 10">UGP3</strain>
        <tissue evidence="9">Spores</tissue>
    </source>
</reference>
<dbReference type="GeneID" id="25258980"/>
<dbReference type="Pfam" id="PF05192">
    <property type="entry name" value="MutS_III"/>
    <property type="match status" value="1"/>
</dbReference>
<feature type="domain" description="DNA mismatch repair proteins mutS family" evidence="8">
    <location>
        <begin position="903"/>
        <end position="919"/>
    </location>
</feature>
<dbReference type="Pfam" id="PF01624">
    <property type="entry name" value="MutS_I"/>
    <property type="match status" value="1"/>
</dbReference>
<dbReference type="InterPro" id="IPR000432">
    <property type="entry name" value="DNA_mismatch_repair_MutS_C"/>
</dbReference>
<dbReference type="SUPFAM" id="SSF52540">
    <property type="entry name" value="P-loop containing nucleoside triphosphate hydrolases"/>
    <property type="match status" value="1"/>
</dbReference>
<keyword evidence="3 6" id="KW-0227">DNA damage</keyword>
<dbReference type="PROSITE" id="PS00486">
    <property type="entry name" value="DNA_MISMATCH_REPAIR_2"/>
    <property type="match status" value="1"/>
</dbReference>
<dbReference type="EMBL" id="JMKJ01000116">
    <property type="protein sequence ID" value="KGG52134.1"/>
    <property type="molecule type" value="Genomic_DNA"/>
</dbReference>
<evidence type="ECO:0000256" key="4">
    <source>
        <dbReference type="ARBA" id="ARBA00022840"/>
    </source>
</evidence>
<evidence type="ECO:0000313" key="9">
    <source>
        <dbReference type="EMBL" id="KGG52134.1"/>
    </source>
</evidence>
<dbReference type="HOGENOM" id="CLU_002472_1_3_1"/>
<dbReference type="InterPro" id="IPR036187">
    <property type="entry name" value="DNA_mismatch_repair_MutS_sf"/>
</dbReference>
<evidence type="ECO:0000256" key="1">
    <source>
        <dbReference type="ARBA" id="ARBA00006271"/>
    </source>
</evidence>
<evidence type="ECO:0000256" key="2">
    <source>
        <dbReference type="ARBA" id="ARBA00022741"/>
    </source>
</evidence>
<organism evidence="9 10">
    <name type="scientific">Mitosporidium daphniae</name>
    <dbReference type="NCBI Taxonomy" id="1485682"/>
    <lineage>
        <taxon>Eukaryota</taxon>
        <taxon>Fungi</taxon>
        <taxon>Fungi incertae sedis</taxon>
        <taxon>Microsporidia</taxon>
        <taxon>Mitosporidium</taxon>
    </lineage>
</organism>
<dbReference type="SMART" id="SM00533">
    <property type="entry name" value="MUTSd"/>
    <property type="match status" value="1"/>
</dbReference>
<dbReference type="InterPro" id="IPR045076">
    <property type="entry name" value="MutS"/>
</dbReference>
<dbReference type="PANTHER" id="PTHR11361:SF148">
    <property type="entry name" value="DNA MISMATCH REPAIR PROTEIN MSH6"/>
    <property type="match status" value="1"/>
</dbReference>
<name>A0A098VTH5_9MICR</name>
<gene>
    <name evidence="9" type="ORF">DI09_204p20</name>
</gene>
<dbReference type="VEuPathDB" id="MicrosporidiaDB:DI09_204p20"/>
<feature type="region of interest" description="Disordered" evidence="7">
    <location>
        <begin position="1"/>
        <end position="25"/>
    </location>
</feature>
<accession>A0A098VTH5</accession>
<keyword evidence="5 6" id="KW-0238">DNA-binding</keyword>
<dbReference type="InterPro" id="IPR007860">
    <property type="entry name" value="DNA_mmatch_repair_MutS_con_dom"/>
</dbReference>
<evidence type="ECO:0000313" key="10">
    <source>
        <dbReference type="Proteomes" id="UP000029725"/>
    </source>
</evidence>
<comment type="similarity">
    <text evidence="1 6">Belongs to the DNA mismatch repair MutS family.</text>
</comment>
<dbReference type="OrthoDB" id="10252754at2759"/>
<dbReference type="InterPro" id="IPR027417">
    <property type="entry name" value="P-loop_NTPase"/>
</dbReference>
<dbReference type="Pfam" id="PF05188">
    <property type="entry name" value="MutS_II"/>
    <property type="match status" value="1"/>
</dbReference>
<evidence type="ECO:0000256" key="3">
    <source>
        <dbReference type="ARBA" id="ARBA00022763"/>
    </source>
</evidence>
<dbReference type="SUPFAM" id="SSF48334">
    <property type="entry name" value="DNA repair protein MutS, domain III"/>
    <property type="match status" value="1"/>
</dbReference>
<dbReference type="GO" id="GO:0030983">
    <property type="term" value="F:mismatched DNA binding"/>
    <property type="evidence" value="ECO:0007669"/>
    <property type="project" value="InterPro"/>
</dbReference>
<dbReference type="PIRSF" id="PIRSF037677">
    <property type="entry name" value="DNA_mis_repair_Msh6"/>
    <property type="match status" value="1"/>
</dbReference>
<dbReference type="RefSeq" id="XP_013238570.1">
    <property type="nucleotide sequence ID" value="XM_013383116.1"/>
</dbReference>
<dbReference type="Proteomes" id="UP000029725">
    <property type="component" value="Unassembled WGS sequence"/>
</dbReference>
<dbReference type="InterPro" id="IPR016151">
    <property type="entry name" value="DNA_mismatch_repair_MutS_N"/>
</dbReference>
<dbReference type="GO" id="GO:0006298">
    <property type="term" value="P:mismatch repair"/>
    <property type="evidence" value="ECO:0007669"/>
    <property type="project" value="InterPro"/>
</dbReference>
<evidence type="ECO:0000256" key="5">
    <source>
        <dbReference type="ARBA" id="ARBA00023125"/>
    </source>
</evidence>
<feature type="compositionally biased region" description="Basic and acidic residues" evidence="7">
    <location>
        <begin position="13"/>
        <end position="25"/>
    </location>
</feature>
<dbReference type="Gene3D" id="3.40.1170.10">
    <property type="entry name" value="DNA repair protein MutS, domain I"/>
    <property type="match status" value="1"/>
</dbReference>
<proteinExistence type="inferred from homology"/>
<keyword evidence="2 6" id="KW-0547">Nucleotide-binding</keyword>
<dbReference type="InterPro" id="IPR017261">
    <property type="entry name" value="DNA_mismatch_repair_MutS/MSH"/>
</dbReference>
<comment type="function">
    <text evidence="6">Component of the post-replicative DNA mismatch repair system (MMR).</text>
</comment>
<protein>
    <recommendedName>
        <fullName evidence="8">DNA mismatch repair proteins mutS family domain-containing protein</fullName>
    </recommendedName>
</protein>
<evidence type="ECO:0000259" key="8">
    <source>
        <dbReference type="PROSITE" id="PS00486"/>
    </source>
</evidence>
<keyword evidence="6" id="KW-0234">DNA repair</keyword>
<dbReference type="Pfam" id="PF05190">
    <property type="entry name" value="MutS_IV"/>
    <property type="match status" value="1"/>
</dbReference>
<dbReference type="NCBIfam" id="NF003810">
    <property type="entry name" value="PRK05399.1"/>
    <property type="match status" value="1"/>
</dbReference>
<dbReference type="InterPro" id="IPR036678">
    <property type="entry name" value="MutS_con_dom_sf"/>
</dbReference>
<dbReference type="GO" id="GO:0005524">
    <property type="term" value="F:ATP binding"/>
    <property type="evidence" value="ECO:0007669"/>
    <property type="project" value="UniProtKB-KW"/>
</dbReference>
<dbReference type="SUPFAM" id="SSF53150">
    <property type="entry name" value="DNA repair protein MutS, domain II"/>
    <property type="match status" value="1"/>
</dbReference>
<dbReference type="InterPro" id="IPR007861">
    <property type="entry name" value="DNA_mismatch_repair_MutS_clamp"/>
</dbReference>